<protein>
    <submittedName>
        <fullName evidence="1">Uncharacterized protein</fullName>
    </submittedName>
</protein>
<dbReference type="EMBL" id="JALN02000002">
    <property type="protein sequence ID" value="KDE97148.1"/>
    <property type="molecule type" value="Genomic_DNA"/>
</dbReference>
<gene>
    <name evidence="1" type="ORF">Y900_028090</name>
</gene>
<evidence type="ECO:0000313" key="1">
    <source>
        <dbReference type="EMBL" id="KDE97148.1"/>
    </source>
</evidence>
<evidence type="ECO:0000313" key="2">
    <source>
        <dbReference type="Proteomes" id="UP000022835"/>
    </source>
</evidence>
<keyword evidence="2" id="KW-1185">Reference proteome</keyword>
<dbReference type="RefSeq" id="WP_036348413.1">
    <property type="nucleotide sequence ID" value="NZ_JALN02000002.1"/>
</dbReference>
<sequence>MTTPPTVSATAVPISSGPAKLPAAATASACTGVAARVATSAATEFAESWKPLVMSNTTAMPIVASRIAVPIAARPYGRLDTGPGERLSSSDRARLSVSGMRCARTRAAA</sequence>
<name>A0A064CEJ9_9MYCO</name>
<comment type="caution">
    <text evidence="1">The sequence shown here is derived from an EMBL/GenBank/DDBJ whole genome shotgun (WGS) entry which is preliminary data.</text>
</comment>
<reference evidence="1" key="1">
    <citation type="submission" date="2014-05" db="EMBL/GenBank/DDBJ databases">
        <title>Genome sequence of Mycobacterium aromaticivorans strain JS19b1T (= DSM 45407T).</title>
        <authorList>
            <person name="Kwak Y."/>
            <person name="Park G.-S."/>
            <person name="Li Q.X."/>
            <person name="Lee S.-E."/>
            <person name="Shin J.-H."/>
        </authorList>
    </citation>
    <scope>NUCLEOTIDE SEQUENCE [LARGE SCALE GENOMIC DNA]</scope>
    <source>
        <strain evidence="1">JS19b1</strain>
    </source>
</reference>
<organism evidence="1 2">
    <name type="scientific">Mycolicibacterium aromaticivorans JS19b1 = JCM 16368</name>
    <dbReference type="NCBI Taxonomy" id="1440774"/>
    <lineage>
        <taxon>Bacteria</taxon>
        <taxon>Bacillati</taxon>
        <taxon>Actinomycetota</taxon>
        <taxon>Actinomycetes</taxon>
        <taxon>Mycobacteriales</taxon>
        <taxon>Mycobacteriaceae</taxon>
        <taxon>Mycolicibacterium</taxon>
    </lineage>
</organism>
<accession>A0A064CEJ9</accession>
<dbReference type="AlphaFoldDB" id="A0A064CEJ9"/>
<dbReference type="Proteomes" id="UP000022835">
    <property type="component" value="Unassembled WGS sequence"/>
</dbReference>
<proteinExistence type="predicted"/>